<dbReference type="InterPro" id="IPR039360">
    <property type="entry name" value="Ras_GTPase"/>
</dbReference>
<evidence type="ECO:0000313" key="6">
    <source>
        <dbReference type="Proteomes" id="UP000519239"/>
    </source>
</evidence>
<dbReference type="InterPro" id="IPR001936">
    <property type="entry name" value="RasGAP_dom"/>
</dbReference>
<dbReference type="InterPro" id="IPR000008">
    <property type="entry name" value="C2_dom"/>
</dbReference>
<reference evidence="5 6" key="1">
    <citation type="submission" date="2019-09" db="EMBL/GenBank/DDBJ databases">
        <title>Bird 10,000 Genomes (B10K) Project - Family phase.</title>
        <authorList>
            <person name="Zhang G."/>
        </authorList>
    </citation>
    <scope>NUCLEOTIDE SEQUENCE [LARGE SCALE GENOMIC DNA]</scope>
    <source>
        <strain evidence="5">B10K-CU-031-02</strain>
        <tissue evidence="5">Muscle</tissue>
    </source>
</reference>
<feature type="non-terminal residue" evidence="5">
    <location>
        <position position="1"/>
    </location>
</feature>
<dbReference type="SUPFAM" id="SSF49562">
    <property type="entry name" value="C2 domain (Calcium/lipid-binding domain, CaLB)"/>
    <property type="match status" value="1"/>
</dbReference>
<gene>
    <name evidence="5" type="primary">Rasal3</name>
    <name evidence="5" type="ORF">CEUAER_R06954</name>
</gene>
<dbReference type="Gene3D" id="1.10.506.20">
    <property type="match status" value="1"/>
</dbReference>
<name>A0A7L4K8J1_9AVES</name>
<protein>
    <submittedName>
        <fullName evidence="5">RASL3 protein</fullName>
    </submittedName>
</protein>
<evidence type="ECO:0000256" key="1">
    <source>
        <dbReference type="ARBA" id="ARBA00022468"/>
    </source>
</evidence>
<dbReference type="InterPro" id="IPR035892">
    <property type="entry name" value="C2_domain_sf"/>
</dbReference>
<dbReference type="PANTHER" id="PTHR10194">
    <property type="entry name" value="RAS GTPASE-ACTIVATING PROTEINS"/>
    <property type="match status" value="1"/>
</dbReference>
<dbReference type="PROSITE" id="PS50018">
    <property type="entry name" value="RAS_GTPASE_ACTIV_2"/>
    <property type="match status" value="1"/>
</dbReference>
<keyword evidence="6" id="KW-1185">Reference proteome</keyword>
<evidence type="ECO:0000259" key="4">
    <source>
        <dbReference type="PROSITE" id="PS50018"/>
    </source>
</evidence>
<dbReference type="AlphaFoldDB" id="A0A7L4K8J1"/>
<keyword evidence="1" id="KW-0343">GTPase activation</keyword>
<proteinExistence type="predicted"/>
<feature type="domain" description="Ras-GAP" evidence="4">
    <location>
        <begin position="354"/>
        <end position="407"/>
    </location>
</feature>
<dbReference type="GO" id="GO:0005096">
    <property type="term" value="F:GTPase activator activity"/>
    <property type="evidence" value="ECO:0007669"/>
    <property type="project" value="UniProtKB-KW"/>
</dbReference>
<accession>A0A7L4K8J1</accession>
<feature type="non-terminal residue" evidence="5">
    <location>
        <position position="407"/>
    </location>
</feature>
<feature type="region of interest" description="Disordered" evidence="2">
    <location>
        <begin position="54"/>
        <end position="87"/>
    </location>
</feature>
<dbReference type="SUPFAM" id="SSF48350">
    <property type="entry name" value="GTPase activation domain, GAP"/>
    <property type="match status" value="1"/>
</dbReference>
<organism evidence="5 6">
    <name type="scientific">Ceuthmochares aereus</name>
    <dbReference type="NCBI Taxonomy" id="1961834"/>
    <lineage>
        <taxon>Eukaryota</taxon>
        <taxon>Metazoa</taxon>
        <taxon>Chordata</taxon>
        <taxon>Craniata</taxon>
        <taxon>Vertebrata</taxon>
        <taxon>Euteleostomi</taxon>
        <taxon>Archelosauria</taxon>
        <taxon>Archosauria</taxon>
        <taxon>Dinosauria</taxon>
        <taxon>Saurischia</taxon>
        <taxon>Theropoda</taxon>
        <taxon>Coelurosauria</taxon>
        <taxon>Aves</taxon>
        <taxon>Neognathae</taxon>
        <taxon>Neoaves</taxon>
        <taxon>Otidimorphae</taxon>
        <taxon>Cuculiformes</taxon>
        <taxon>Cuculidae</taxon>
        <taxon>Ceuthmochares</taxon>
    </lineage>
</organism>
<dbReference type="EMBL" id="VWPQ01008435">
    <property type="protein sequence ID" value="NXY49061.1"/>
    <property type="molecule type" value="Genomic_DNA"/>
</dbReference>
<feature type="domain" description="C2" evidence="3">
    <location>
        <begin position="182"/>
        <end position="297"/>
    </location>
</feature>
<sequence>SSPPVSTPAPIPLPLAPDAAVWDVSNFSLVDGHLVLVGCAEEVRPSSVQFWGSRGAEPLGAAPPEPEERSPRGAARSPEEPSSTSQFGNVKGLLWKRLRERRGRGGLKAETLTVPDGERAPSRSGSRESLGPSVAELDLTGANVIVRPVHGSIVGEKFCFQIITGEGSRAFGCASLAERDRWIENLRRTAQPNKDNCERLELALSLWVYEARDLPPRRRLRCHLHLDGTLFARTTAKAAGPEGELFWGELFQLAALPPAHALTLALCHDDHPGQTVASVTIPLVEFAAARQPLERWYPLSSAAGAERAPSVRVRGRYREVRVLPIVRYKELAEFITFHYRELCARLEPAIAVRHKEELAGALVRVLQSTGKAKSFLVDLGVAELDRFDDREALIFRENTLATKAIDE</sequence>
<dbReference type="Pfam" id="PF25321">
    <property type="entry name" value="PH_RASGAP"/>
    <property type="match status" value="1"/>
</dbReference>
<dbReference type="PANTHER" id="PTHR10194:SF96">
    <property type="entry name" value="RAS PROTEIN ACTIVATOR LIKE-3"/>
    <property type="match status" value="1"/>
</dbReference>
<dbReference type="Proteomes" id="UP000519239">
    <property type="component" value="Unassembled WGS sequence"/>
</dbReference>
<dbReference type="InterPro" id="IPR057606">
    <property type="entry name" value="SynGAP1-like_PH"/>
</dbReference>
<dbReference type="Gene3D" id="2.60.40.150">
    <property type="entry name" value="C2 domain"/>
    <property type="match status" value="1"/>
</dbReference>
<evidence type="ECO:0000256" key="2">
    <source>
        <dbReference type="SAM" id="MobiDB-lite"/>
    </source>
</evidence>
<dbReference type="SUPFAM" id="SSF50729">
    <property type="entry name" value="PH domain-like"/>
    <property type="match status" value="1"/>
</dbReference>
<dbReference type="InterPro" id="IPR008936">
    <property type="entry name" value="Rho_GTPase_activation_prot"/>
</dbReference>
<evidence type="ECO:0000259" key="3">
    <source>
        <dbReference type="PROSITE" id="PS50004"/>
    </source>
</evidence>
<dbReference type="OrthoDB" id="5572587at2759"/>
<evidence type="ECO:0000313" key="5">
    <source>
        <dbReference type="EMBL" id="NXY49061.1"/>
    </source>
</evidence>
<dbReference type="PROSITE" id="PS50004">
    <property type="entry name" value="C2"/>
    <property type="match status" value="1"/>
</dbReference>
<comment type="caution">
    <text evidence="5">The sequence shown here is derived from an EMBL/GenBank/DDBJ whole genome shotgun (WGS) entry which is preliminary data.</text>
</comment>
<feature type="region of interest" description="Disordered" evidence="2">
    <location>
        <begin position="106"/>
        <end position="131"/>
    </location>
</feature>